<keyword evidence="9" id="KW-0560">Oxidoreductase</keyword>
<sequence>METELTRKLNIQYPILQAPMAGGPTTADLVASVSNAGGLGSLGAGYLSPDQIRHAIKEIKQRTDRPFGINLFIPEPSMTHQDNIADMNNHLDTFRAALGIAPNPSIPKAAESFEEQVQVVLEEHVPVFSFTFGIPSREIILSMKQRGIVVIGTATTVHEAIDLETAGVDAIVAQGSEAGGHRGTFLTSTADARIGTMALVPQMVDHVTVPVIASGGIMDGRGLVASLALGASAVQMGTAFLASAESGAHAAHKQKILSSGEDSTEVTNAYSGKAARGILTDFMKDMRDYPGTVPAYPIQNALTRDIRQAAAKAGNPEYMSLWAGQGLRLATDQPTADIVKRSVEEAVLLIKNMGNLGCSEENGESM</sequence>
<keyword evidence="7" id="KW-0288">FMN</keyword>
<evidence type="ECO:0000256" key="1">
    <source>
        <dbReference type="ARBA" id="ARBA00001917"/>
    </source>
</evidence>
<evidence type="ECO:0000256" key="4">
    <source>
        <dbReference type="ARBA" id="ARBA00013457"/>
    </source>
</evidence>
<evidence type="ECO:0000313" key="14">
    <source>
        <dbReference type="Proteomes" id="UP000323257"/>
    </source>
</evidence>
<evidence type="ECO:0000256" key="5">
    <source>
        <dbReference type="ARBA" id="ARBA00022575"/>
    </source>
</evidence>
<dbReference type="Pfam" id="PF03060">
    <property type="entry name" value="NMO"/>
    <property type="match status" value="1"/>
</dbReference>
<evidence type="ECO:0000256" key="11">
    <source>
        <dbReference type="ARBA" id="ARBA00031155"/>
    </source>
</evidence>
<dbReference type="Proteomes" id="UP000323257">
    <property type="component" value="Unassembled WGS sequence"/>
</dbReference>
<evidence type="ECO:0000256" key="3">
    <source>
        <dbReference type="ARBA" id="ARBA00009881"/>
    </source>
</evidence>
<comment type="cofactor">
    <cofactor evidence="1">
        <name>FMN</name>
        <dbReference type="ChEBI" id="CHEBI:58210"/>
    </cofactor>
</comment>
<dbReference type="PANTHER" id="PTHR42747">
    <property type="entry name" value="NITRONATE MONOOXYGENASE-RELATED"/>
    <property type="match status" value="1"/>
</dbReference>
<evidence type="ECO:0000256" key="7">
    <source>
        <dbReference type="ARBA" id="ARBA00022643"/>
    </source>
</evidence>
<evidence type="ECO:0000256" key="2">
    <source>
        <dbReference type="ARBA" id="ARBA00003535"/>
    </source>
</evidence>
<proteinExistence type="inferred from homology"/>
<dbReference type="InterPro" id="IPR013785">
    <property type="entry name" value="Aldolase_TIM"/>
</dbReference>
<organism evidence="13 14">
    <name type="scientific">Paenibacillus methanolicus</name>
    <dbReference type="NCBI Taxonomy" id="582686"/>
    <lineage>
        <taxon>Bacteria</taxon>
        <taxon>Bacillati</taxon>
        <taxon>Bacillota</taxon>
        <taxon>Bacilli</taxon>
        <taxon>Bacillales</taxon>
        <taxon>Paenibacillaceae</taxon>
        <taxon>Paenibacillus</taxon>
    </lineage>
</organism>
<dbReference type="GO" id="GO:0018580">
    <property type="term" value="F:nitronate monooxygenase activity"/>
    <property type="evidence" value="ECO:0007669"/>
    <property type="project" value="InterPro"/>
</dbReference>
<evidence type="ECO:0000313" key="13">
    <source>
        <dbReference type="EMBL" id="TYP74483.1"/>
    </source>
</evidence>
<dbReference type="AlphaFoldDB" id="A0A5S5C922"/>
<dbReference type="Gene3D" id="3.20.20.70">
    <property type="entry name" value="Aldolase class I"/>
    <property type="match status" value="1"/>
</dbReference>
<keyword evidence="8" id="KW-0547">Nucleotide-binding</keyword>
<dbReference type="SUPFAM" id="SSF51412">
    <property type="entry name" value="Inosine monophosphate dehydrogenase (IMPDH)"/>
    <property type="match status" value="1"/>
</dbReference>
<comment type="caution">
    <text evidence="13">The sequence shown here is derived from an EMBL/GenBank/DDBJ whole genome shotgun (WGS) entry which is preliminary data.</text>
</comment>
<dbReference type="CDD" id="cd04730">
    <property type="entry name" value="NPD_like"/>
    <property type="match status" value="1"/>
</dbReference>
<protein>
    <recommendedName>
        <fullName evidence="4">Probable nitronate monooxygenase</fullName>
    </recommendedName>
    <alternativeName>
        <fullName evidence="11">Propionate 3-nitronate monooxygenase</fullName>
    </alternativeName>
</protein>
<keyword evidence="14" id="KW-1185">Reference proteome</keyword>
<dbReference type="GO" id="GO:0009636">
    <property type="term" value="P:response to toxic substance"/>
    <property type="evidence" value="ECO:0007669"/>
    <property type="project" value="UniProtKB-KW"/>
</dbReference>
<accession>A0A5S5C922</accession>
<dbReference type="FunFam" id="3.20.20.70:FF:000154">
    <property type="entry name" value="Probable nitronate monooxygenase"/>
    <property type="match status" value="1"/>
</dbReference>
<reference evidence="13 14" key="1">
    <citation type="submission" date="2019-07" db="EMBL/GenBank/DDBJ databases">
        <title>Genomic Encyclopedia of Type Strains, Phase III (KMG-III): the genomes of soil and plant-associated and newly described type strains.</title>
        <authorList>
            <person name="Whitman W."/>
        </authorList>
    </citation>
    <scope>NUCLEOTIDE SEQUENCE [LARGE SCALE GENOMIC DNA]</scope>
    <source>
        <strain evidence="13 14">BL24</strain>
    </source>
</reference>
<evidence type="ECO:0000256" key="8">
    <source>
        <dbReference type="ARBA" id="ARBA00022741"/>
    </source>
</evidence>
<comment type="similarity">
    <text evidence="3">Belongs to the nitronate monooxygenase family. NMO class I subfamily.</text>
</comment>
<evidence type="ECO:0000256" key="10">
    <source>
        <dbReference type="ARBA" id="ARBA00023033"/>
    </source>
</evidence>
<comment type="catalytic activity">
    <reaction evidence="12">
        <text>3 propionate 3-nitronate + 3 O2 + H2O = 3 3-oxopropanoate + 2 nitrate + nitrite + H2O2 + 3 H(+)</text>
        <dbReference type="Rhea" id="RHEA:57332"/>
        <dbReference type="ChEBI" id="CHEBI:15377"/>
        <dbReference type="ChEBI" id="CHEBI:15378"/>
        <dbReference type="ChEBI" id="CHEBI:15379"/>
        <dbReference type="ChEBI" id="CHEBI:16240"/>
        <dbReference type="ChEBI" id="CHEBI:16301"/>
        <dbReference type="ChEBI" id="CHEBI:17632"/>
        <dbReference type="ChEBI" id="CHEBI:33190"/>
        <dbReference type="ChEBI" id="CHEBI:136067"/>
    </reaction>
</comment>
<dbReference type="EMBL" id="VNHS01000005">
    <property type="protein sequence ID" value="TYP74483.1"/>
    <property type="molecule type" value="Genomic_DNA"/>
</dbReference>
<dbReference type="GO" id="GO:0000166">
    <property type="term" value="F:nucleotide binding"/>
    <property type="evidence" value="ECO:0007669"/>
    <property type="project" value="UniProtKB-KW"/>
</dbReference>
<dbReference type="InterPro" id="IPR004136">
    <property type="entry name" value="NMO"/>
</dbReference>
<gene>
    <name evidence="13" type="ORF">BCM02_10527</name>
</gene>
<name>A0A5S5C922_9BACL</name>
<dbReference type="PANTHER" id="PTHR42747:SF3">
    <property type="entry name" value="NITRONATE MONOOXYGENASE-RELATED"/>
    <property type="match status" value="1"/>
</dbReference>
<evidence type="ECO:0000256" key="12">
    <source>
        <dbReference type="ARBA" id="ARBA00049401"/>
    </source>
</evidence>
<keyword evidence="5" id="KW-0216">Detoxification</keyword>
<comment type="function">
    <text evidence="2">Nitronate monooxygenase that uses molecular oxygen to catalyze the oxidative denitrification of alkyl nitronates. Acts on propionate 3-nitronate (P3N), the presumed physiological substrate. Probably functions in the detoxification of P3N, a metabolic poison produced by plants and fungi as a defense mechanism.</text>
</comment>
<keyword evidence="6" id="KW-0285">Flavoprotein</keyword>
<keyword evidence="10 13" id="KW-0503">Monooxygenase</keyword>
<evidence type="ECO:0000256" key="6">
    <source>
        <dbReference type="ARBA" id="ARBA00022630"/>
    </source>
</evidence>
<evidence type="ECO:0000256" key="9">
    <source>
        <dbReference type="ARBA" id="ARBA00023002"/>
    </source>
</evidence>